<keyword evidence="5" id="KW-0809">Transit peptide</keyword>
<dbReference type="PANTHER" id="PTHR31727">
    <property type="entry name" value="OLEOYL-ACYL CARRIER PROTEIN THIOESTERASE 1, CHLOROPLASTIC"/>
    <property type="match status" value="1"/>
</dbReference>
<dbReference type="Pfam" id="PF20791">
    <property type="entry name" value="Acyl-ACP_TE_C"/>
    <property type="match status" value="1"/>
</dbReference>
<comment type="similarity">
    <text evidence="1">Belongs to the acyl-ACP thioesterase family.</text>
</comment>
<name>A0A1G6AW47_EUBOX</name>
<keyword evidence="7" id="KW-0275">Fatty acid biosynthesis</keyword>
<evidence type="ECO:0000256" key="7">
    <source>
        <dbReference type="ARBA" id="ARBA00023160"/>
    </source>
</evidence>
<dbReference type="AlphaFoldDB" id="A0A1G6AW47"/>
<dbReference type="InterPro" id="IPR002864">
    <property type="entry name" value="Acyl-ACP_thioesterase_NHD"/>
</dbReference>
<keyword evidence="4" id="KW-0276">Fatty acid metabolism</keyword>
<dbReference type="RefSeq" id="WP_090172797.1">
    <property type="nucleotide sequence ID" value="NZ_FMXR01000007.1"/>
</dbReference>
<keyword evidence="3" id="KW-0378">Hydrolase</keyword>
<dbReference type="GO" id="GO:0016297">
    <property type="term" value="F:fatty acyl-[ACP] hydrolase activity"/>
    <property type="evidence" value="ECO:0007669"/>
    <property type="project" value="InterPro"/>
</dbReference>
<keyword evidence="6" id="KW-0443">Lipid metabolism</keyword>
<accession>A0A1G6AW47</accession>
<protein>
    <submittedName>
        <fullName evidence="10">Acyl-ACP thioesterase</fullName>
    </submittedName>
</protein>
<reference evidence="10" key="1">
    <citation type="submission" date="2016-10" db="EMBL/GenBank/DDBJ databases">
        <authorList>
            <person name="de Groot N.N."/>
        </authorList>
    </citation>
    <scope>NUCLEOTIDE SEQUENCE [LARGE SCALE GENOMIC DNA]</scope>
    <source>
        <strain evidence="10">DSM 3217</strain>
    </source>
</reference>
<dbReference type="InterPro" id="IPR045023">
    <property type="entry name" value="FATA/B"/>
</dbReference>
<evidence type="ECO:0000259" key="9">
    <source>
        <dbReference type="Pfam" id="PF20791"/>
    </source>
</evidence>
<evidence type="ECO:0000313" key="11">
    <source>
        <dbReference type="Proteomes" id="UP000199228"/>
    </source>
</evidence>
<dbReference type="Gene3D" id="3.10.129.10">
    <property type="entry name" value="Hotdog Thioesterase"/>
    <property type="match status" value="1"/>
</dbReference>
<dbReference type="SUPFAM" id="SSF54637">
    <property type="entry name" value="Thioesterase/thiol ester dehydrase-isomerase"/>
    <property type="match status" value="2"/>
</dbReference>
<dbReference type="OrthoDB" id="9801517at2"/>
<dbReference type="InterPro" id="IPR049427">
    <property type="entry name" value="Acyl-ACP_TE_C"/>
</dbReference>
<dbReference type="EMBL" id="FMXR01000007">
    <property type="protein sequence ID" value="SDB12627.1"/>
    <property type="molecule type" value="Genomic_DNA"/>
</dbReference>
<proteinExistence type="inferred from homology"/>
<evidence type="ECO:0000256" key="5">
    <source>
        <dbReference type="ARBA" id="ARBA00022946"/>
    </source>
</evidence>
<dbReference type="Pfam" id="PF01643">
    <property type="entry name" value="Acyl-ACP_TE"/>
    <property type="match status" value="1"/>
</dbReference>
<evidence type="ECO:0000256" key="1">
    <source>
        <dbReference type="ARBA" id="ARBA00006500"/>
    </source>
</evidence>
<keyword evidence="11" id="KW-1185">Reference proteome</keyword>
<evidence type="ECO:0000256" key="3">
    <source>
        <dbReference type="ARBA" id="ARBA00022801"/>
    </source>
</evidence>
<organism evidence="10 11">
    <name type="scientific">Eubacterium oxidoreducens</name>
    <dbReference type="NCBI Taxonomy" id="1732"/>
    <lineage>
        <taxon>Bacteria</taxon>
        <taxon>Bacillati</taxon>
        <taxon>Bacillota</taxon>
        <taxon>Clostridia</taxon>
        <taxon>Eubacteriales</taxon>
        <taxon>Eubacteriaceae</taxon>
        <taxon>Eubacterium</taxon>
    </lineage>
</organism>
<dbReference type="CDD" id="cd00586">
    <property type="entry name" value="4HBT"/>
    <property type="match status" value="1"/>
</dbReference>
<sequence>MFNEDKSYSFEARIRYSESDENNKLTIQGLMDYFQDCSIFHAEDAGYGVNFTREHHLVWMVNFWQILIHDMPEGGDVVTVGTIAHSIKGFWGHRNFYLDDANGNRLAYGNSVWSHINTNSMTPVRASEEMKDAYGIGEKLEMDYAPRKIKIPTDLTGEKLKPITVTSDMLDTNHHVNNGQYIKIAFSYLPSNLKLRELRVEYKKQAMLDDLICPVRYNLDDGAIMIALNSADGDCYCAVVIMPKQMN</sequence>
<dbReference type="PANTHER" id="PTHR31727:SF6">
    <property type="entry name" value="OLEOYL-ACYL CARRIER PROTEIN THIOESTERASE 1, CHLOROPLASTIC"/>
    <property type="match status" value="1"/>
</dbReference>
<evidence type="ECO:0000313" key="10">
    <source>
        <dbReference type="EMBL" id="SDB12627.1"/>
    </source>
</evidence>
<evidence type="ECO:0000259" key="8">
    <source>
        <dbReference type="Pfam" id="PF01643"/>
    </source>
</evidence>
<gene>
    <name evidence="10" type="ORF">SAMN02910417_00963</name>
</gene>
<feature type="domain" description="Acyl-ACP thioesterase N-terminal hotdog" evidence="8">
    <location>
        <begin position="7"/>
        <end position="134"/>
    </location>
</feature>
<evidence type="ECO:0000256" key="6">
    <source>
        <dbReference type="ARBA" id="ARBA00023098"/>
    </source>
</evidence>
<evidence type="ECO:0000256" key="2">
    <source>
        <dbReference type="ARBA" id="ARBA00022516"/>
    </source>
</evidence>
<dbReference type="Proteomes" id="UP000199228">
    <property type="component" value="Unassembled WGS sequence"/>
</dbReference>
<evidence type="ECO:0000256" key="4">
    <source>
        <dbReference type="ARBA" id="ARBA00022832"/>
    </source>
</evidence>
<dbReference type="InterPro" id="IPR029069">
    <property type="entry name" value="HotDog_dom_sf"/>
</dbReference>
<dbReference type="STRING" id="1732.SAMN02910417_00963"/>
<dbReference type="GO" id="GO:0000036">
    <property type="term" value="F:acyl carrier activity"/>
    <property type="evidence" value="ECO:0007669"/>
    <property type="project" value="TreeGrafter"/>
</dbReference>
<keyword evidence="2" id="KW-0444">Lipid biosynthesis</keyword>
<feature type="domain" description="Acyl-ACP thioesterase-like C-terminal" evidence="9">
    <location>
        <begin position="161"/>
        <end position="212"/>
    </location>
</feature>